<evidence type="ECO:0000256" key="3">
    <source>
        <dbReference type="ARBA" id="ARBA00023027"/>
    </source>
</evidence>
<evidence type="ECO:0000256" key="1">
    <source>
        <dbReference type="ARBA" id="ARBA00005854"/>
    </source>
</evidence>
<proteinExistence type="inferred from homology"/>
<name>A0A0G1NJH2_9BACT</name>
<evidence type="ECO:0000313" key="8">
    <source>
        <dbReference type="Proteomes" id="UP000034569"/>
    </source>
</evidence>
<dbReference type="PANTHER" id="PTHR42789">
    <property type="entry name" value="D-ISOMER SPECIFIC 2-HYDROXYACID DEHYDROGENASE FAMILY PROTEIN (AFU_ORTHOLOGUE AFUA_6G10090)"/>
    <property type="match status" value="1"/>
</dbReference>
<dbReference type="InterPro" id="IPR006140">
    <property type="entry name" value="D-isomer_DH_NAD-bd"/>
</dbReference>
<protein>
    <recommendedName>
        <fullName evidence="9">D-glycerate dehydrogenase</fullName>
    </recommendedName>
</protein>
<evidence type="ECO:0000313" key="7">
    <source>
        <dbReference type="EMBL" id="KKU20596.1"/>
    </source>
</evidence>
<dbReference type="Proteomes" id="UP000034569">
    <property type="component" value="Unassembled WGS sequence"/>
</dbReference>
<dbReference type="PATRIC" id="fig|1618619.3.peg.645"/>
<feature type="domain" description="D-isomer specific 2-hydroxyacid dehydrogenase NAD-binding" evidence="6">
    <location>
        <begin position="111"/>
        <end position="289"/>
    </location>
</feature>
<dbReference type="GO" id="GO:0016616">
    <property type="term" value="F:oxidoreductase activity, acting on the CH-OH group of donors, NAD or NADP as acceptor"/>
    <property type="evidence" value="ECO:0007669"/>
    <property type="project" value="InterPro"/>
</dbReference>
<dbReference type="FunFam" id="3.40.50.720:FF:000203">
    <property type="entry name" value="D-3-phosphoglycerate dehydrogenase (SerA)"/>
    <property type="match status" value="1"/>
</dbReference>
<keyword evidence="3" id="KW-0520">NAD</keyword>
<dbReference type="Pfam" id="PF00389">
    <property type="entry name" value="2-Hacid_dh"/>
    <property type="match status" value="1"/>
</dbReference>
<dbReference type="PANTHER" id="PTHR42789:SF1">
    <property type="entry name" value="D-ISOMER SPECIFIC 2-HYDROXYACID DEHYDROGENASE FAMILY PROTEIN (AFU_ORTHOLOGUE AFUA_6G10090)"/>
    <property type="match status" value="1"/>
</dbReference>
<evidence type="ECO:0000259" key="6">
    <source>
        <dbReference type="Pfam" id="PF02826"/>
    </source>
</evidence>
<dbReference type="InterPro" id="IPR036291">
    <property type="entry name" value="NAD(P)-bd_dom_sf"/>
</dbReference>
<evidence type="ECO:0000259" key="5">
    <source>
        <dbReference type="Pfam" id="PF00389"/>
    </source>
</evidence>
<feature type="domain" description="D-isomer specific 2-hydroxyacid dehydrogenase catalytic" evidence="5">
    <location>
        <begin position="3"/>
        <end position="320"/>
    </location>
</feature>
<dbReference type="Pfam" id="PF02826">
    <property type="entry name" value="2-Hacid_dh_C"/>
    <property type="match status" value="1"/>
</dbReference>
<comment type="caution">
    <text evidence="7">The sequence shown here is derived from an EMBL/GenBank/DDBJ whole genome shotgun (WGS) entry which is preliminary data.</text>
</comment>
<comment type="similarity">
    <text evidence="1 4">Belongs to the D-isomer specific 2-hydroxyacid dehydrogenase family.</text>
</comment>
<sequence length="321" mass="35011">MKIFVTREIPDAGIKMLKEKGYEVEVSSKDGVLTKEELISAVKGKNYDAVLCLLTDKIDDGIFEAAGPQCKIFANYAVGFDNIDLAAAKKRGIMITNTPGVLTETVAEHTFALMLAVAHRIPEGDKFTKAGKYAGWAPMLLLGSDVSKKTLGVVGLGRIGSRVAYHAVKGFEMKALYYDPKPNPDFEKEYGAKFVDLETLLKDSDFVSIHVPLLPETRHLIGEKELKMMKKTAYLINTSRGPIVDEPVLVKALQERWIAGAALDVFENEPKLAQGLAESDNVVLTPHIASATFETRSKMSEMAASNIIEALSGGIPPNLLK</sequence>
<dbReference type="InterPro" id="IPR050857">
    <property type="entry name" value="D-2-hydroxyacid_DH"/>
</dbReference>
<organism evidence="7 8">
    <name type="scientific">Candidatus Azambacteria bacterium GW2011_GWC1_46_13</name>
    <dbReference type="NCBI Taxonomy" id="1618619"/>
    <lineage>
        <taxon>Bacteria</taxon>
        <taxon>Candidatus Azamiibacteriota</taxon>
    </lineage>
</organism>
<gene>
    <name evidence="7" type="ORF">UX33_C0044G0003</name>
</gene>
<evidence type="ECO:0008006" key="9">
    <source>
        <dbReference type="Google" id="ProtNLM"/>
    </source>
</evidence>
<dbReference type="SUPFAM" id="SSF52283">
    <property type="entry name" value="Formate/glycerate dehydrogenase catalytic domain-like"/>
    <property type="match status" value="1"/>
</dbReference>
<dbReference type="InterPro" id="IPR006139">
    <property type="entry name" value="D-isomer_2_OHA_DH_cat_dom"/>
</dbReference>
<evidence type="ECO:0000256" key="2">
    <source>
        <dbReference type="ARBA" id="ARBA00023002"/>
    </source>
</evidence>
<dbReference type="GO" id="GO:0051287">
    <property type="term" value="F:NAD binding"/>
    <property type="evidence" value="ECO:0007669"/>
    <property type="project" value="InterPro"/>
</dbReference>
<accession>A0A0G1NJH2</accession>
<dbReference type="InterPro" id="IPR029753">
    <property type="entry name" value="D-isomer_DH_CS"/>
</dbReference>
<evidence type="ECO:0000256" key="4">
    <source>
        <dbReference type="RuleBase" id="RU003719"/>
    </source>
</evidence>
<keyword evidence="2 4" id="KW-0560">Oxidoreductase</keyword>
<dbReference type="SUPFAM" id="SSF51735">
    <property type="entry name" value="NAD(P)-binding Rossmann-fold domains"/>
    <property type="match status" value="1"/>
</dbReference>
<dbReference type="CDD" id="cd05301">
    <property type="entry name" value="GDH"/>
    <property type="match status" value="1"/>
</dbReference>
<dbReference type="PROSITE" id="PS00671">
    <property type="entry name" value="D_2_HYDROXYACID_DH_3"/>
    <property type="match status" value="1"/>
</dbReference>
<dbReference type="Gene3D" id="3.40.50.720">
    <property type="entry name" value="NAD(P)-binding Rossmann-like Domain"/>
    <property type="match status" value="2"/>
</dbReference>
<reference evidence="7 8" key="1">
    <citation type="journal article" date="2015" name="Nature">
        <title>rRNA introns, odd ribosomes, and small enigmatic genomes across a large radiation of phyla.</title>
        <authorList>
            <person name="Brown C.T."/>
            <person name="Hug L.A."/>
            <person name="Thomas B.C."/>
            <person name="Sharon I."/>
            <person name="Castelle C.J."/>
            <person name="Singh A."/>
            <person name="Wilkins M.J."/>
            <person name="Williams K.H."/>
            <person name="Banfield J.F."/>
        </authorList>
    </citation>
    <scope>NUCLEOTIDE SEQUENCE [LARGE SCALE GENOMIC DNA]</scope>
</reference>
<dbReference type="EMBL" id="LCLU01000044">
    <property type="protein sequence ID" value="KKU20596.1"/>
    <property type="molecule type" value="Genomic_DNA"/>
</dbReference>
<dbReference type="AlphaFoldDB" id="A0A0G1NJH2"/>
<dbReference type="PROSITE" id="PS00670">
    <property type="entry name" value="D_2_HYDROXYACID_DH_2"/>
    <property type="match status" value="1"/>
</dbReference>